<reference evidence="1" key="1">
    <citation type="journal article" date="2022" name="Front. Genet.">
        <title>Chromosome-Scale Assembly of the Dendrobium nobile Genome Provides Insights Into the Molecular Mechanism of the Biosynthesis of the Medicinal Active Ingredient of Dendrobium.</title>
        <authorList>
            <person name="Xu Q."/>
            <person name="Niu S.-C."/>
            <person name="Li K.-L."/>
            <person name="Zheng P.-J."/>
            <person name="Zhang X.-J."/>
            <person name="Jia Y."/>
            <person name="Liu Y."/>
            <person name="Niu Y.-X."/>
            <person name="Yu L.-H."/>
            <person name="Chen D.-F."/>
            <person name="Zhang G.-Q."/>
        </authorList>
    </citation>
    <scope>NUCLEOTIDE SEQUENCE</scope>
    <source>
        <tissue evidence="1">Leaf</tissue>
    </source>
</reference>
<gene>
    <name evidence="1" type="ORF">KFK09_024633</name>
</gene>
<name>A0A8T3AJU1_DENNO</name>
<dbReference type="AlphaFoldDB" id="A0A8T3AJU1"/>
<evidence type="ECO:0000313" key="2">
    <source>
        <dbReference type="Proteomes" id="UP000829196"/>
    </source>
</evidence>
<sequence length="97" mass="10623">MASSSIPKLGWKSSSQAHGNLSLLLPPATTLRVSGEHQLLQKRGLVRSTAKKVQTATFSPFLSEKRRSVAELPNFCYSPAISRRLIPDQAEKIDFGS</sequence>
<protein>
    <submittedName>
        <fullName evidence="1">Uncharacterized protein</fullName>
    </submittedName>
</protein>
<evidence type="ECO:0000313" key="1">
    <source>
        <dbReference type="EMBL" id="KAI0494495.1"/>
    </source>
</evidence>
<organism evidence="1 2">
    <name type="scientific">Dendrobium nobile</name>
    <name type="common">Orchid</name>
    <dbReference type="NCBI Taxonomy" id="94219"/>
    <lineage>
        <taxon>Eukaryota</taxon>
        <taxon>Viridiplantae</taxon>
        <taxon>Streptophyta</taxon>
        <taxon>Embryophyta</taxon>
        <taxon>Tracheophyta</taxon>
        <taxon>Spermatophyta</taxon>
        <taxon>Magnoliopsida</taxon>
        <taxon>Liliopsida</taxon>
        <taxon>Asparagales</taxon>
        <taxon>Orchidaceae</taxon>
        <taxon>Epidendroideae</taxon>
        <taxon>Malaxideae</taxon>
        <taxon>Dendrobiinae</taxon>
        <taxon>Dendrobium</taxon>
    </lineage>
</organism>
<accession>A0A8T3AJU1</accession>
<keyword evidence="2" id="KW-1185">Reference proteome</keyword>
<dbReference type="EMBL" id="JAGYWB010000017">
    <property type="protein sequence ID" value="KAI0494495.1"/>
    <property type="molecule type" value="Genomic_DNA"/>
</dbReference>
<comment type="caution">
    <text evidence="1">The sequence shown here is derived from an EMBL/GenBank/DDBJ whole genome shotgun (WGS) entry which is preliminary data.</text>
</comment>
<dbReference type="Proteomes" id="UP000829196">
    <property type="component" value="Unassembled WGS sequence"/>
</dbReference>
<proteinExistence type="predicted"/>